<feature type="domain" description="ShKT" evidence="1">
    <location>
        <begin position="276"/>
        <end position="310"/>
    </location>
</feature>
<organism evidence="2 3">
    <name type="scientific">Cyclotella atomus</name>
    <dbReference type="NCBI Taxonomy" id="382360"/>
    <lineage>
        <taxon>Eukaryota</taxon>
        <taxon>Sar</taxon>
        <taxon>Stramenopiles</taxon>
        <taxon>Ochrophyta</taxon>
        <taxon>Bacillariophyta</taxon>
        <taxon>Coscinodiscophyceae</taxon>
        <taxon>Thalassiosirophycidae</taxon>
        <taxon>Stephanodiscales</taxon>
        <taxon>Stephanodiscaceae</taxon>
        <taxon>Cyclotella</taxon>
    </lineage>
</organism>
<accession>A0ABD3QZ75</accession>
<evidence type="ECO:0000313" key="3">
    <source>
        <dbReference type="Proteomes" id="UP001530400"/>
    </source>
</evidence>
<reference evidence="2 3" key="1">
    <citation type="submission" date="2024-10" db="EMBL/GenBank/DDBJ databases">
        <title>Updated reference genomes for cyclostephanoid diatoms.</title>
        <authorList>
            <person name="Roberts W.R."/>
            <person name="Alverson A.J."/>
        </authorList>
    </citation>
    <scope>NUCLEOTIDE SEQUENCE [LARGE SCALE GENOMIC DNA]</scope>
    <source>
        <strain evidence="2 3">AJA010-31</strain>
    </source>
</reference>
<dbReference type="AlphaFoldDB" id="A0ABD3QZ75"/>
<dbReference type="EMBL" id="JALLPJ020000001">
    <property type="protein sequence ID" value="KAL3805523.1"/>
    <property type="molecule type" value="Genomic_DNA"/>
</dbReference>
<evidence type="ECO:0000259" key="1">
    <source>
        <dbReference type="PROSITE" id="PS51670"/>
    </source>
</evidence>
<dbReference type="PROSITE" id="PS51670">
    <property type="entry name" value="SHKT"/>
    <property type="match status" value="1"/>
</dbReference>
<sequence length="317" mass="35822">MGSISFKESMSSKKGELYLPQQQLKIKTRQKTATFRHRTPRRHHSTPGIRQELLIASIKEPIAQRRRTIAKKGTELHSVSGDQGIVYIAGLQYPAKPISSHGKNEQQYSQETIICCGGGPRLQYNSNISKKRFTDSDSRNSEYHSDCQSPRQLEILRHLLYFMKKMIPIGFMFILTVKSYIEANNSRSSVQTSLPSACTATGNTPTNSFCSAAGNAPVIDYARNAWVTHVHQSVTQTIEGNEEEKTKSSQRYTEMEKYLENWVASNGGSERLKHICTNKHHLCVYWASIGECESNPVFMEQECILACQMCAYSILVK</sequence>
<dbReference type="Proteomes" id="UP001530400">
    <property type="component" value="Unassembled WGS sequence"/>
</dbReference>
<dbReference type="SMART" id="SM00254">
    <property type="entry name" value="ShKT"/>
    <property type="match status" value="1"/>
</dbReference>
<dbReference type="Pfam" id="PF01549">
    <property type="entry name" value="ShK"/>
    <property type="match status" value="1"/>
</dbReference>
<dbReference type="InterPro" id="IPR003582">
    <property type="entry name" value="ShKT_dom"/>
</dbReference>
<proteinExistence type="predicted"/>
<protein>
    <recommendedName>
        <fullName evidence="1">ShKT domain-containing protein</fullName>
    </recommendedName>
</protein>
<name>A0ABD3QZ75_9STRA</name>
<gene>
    <name evidence="2" type="ORF">ACHAWO_000661</name>
</gene>
<evidence type="ECO:0000313" key="2">
    <source>
        <dbReference type="EMBL" id="KAL3805523.1"/>
    </source>
</evidence>
<comment type="caution">
    <text evidence="2">The sequence shown here is derived from an EMBL/GenBank/DDBJ whole genome shotgun (WGS) entry which is preliminary data.</text>
</comment>
<keyword evidence="3" id="KW-1185">Reference proteome</keyword>